<dbReference type="CDD" id="cd07043">
    <property type="entry name" value="STAS_anti-anti-sigma_factors"/>
    <property type="match status" value="1"/>
</dbReference>
<evidence type="ECO:0000313" key="5">
    <source>
        <dbReference type="Proteomes" id="UP001440984"/>
    </source>
</evidence>
<dbReference type="NCBIfam" id="TIGR00377">
    <property type="entry name" value="ant_ant_sig"/>
    <property type="match status" value="1"/>
</dbReference>
<dbReference type="EMBL" id="JBDZYD010000004">
    <property type="protein sequence ID" value="MEQ0559706.1"/>
    <property type="molecule type" value="Genomic_DNA"/>
</dbReference>
<dbReference type="Proteomes" id="UP001440984">
    <property type="component" value="Unassembled WGS sequence"/>
</dbReference>
<comment type="similarity">
    <text evidence="1 2">Belongs to the anti-sigma-factor antagonist family.</text>
</comment>
<dbReference type="Pfam" id="PF01740">
    <property type="entry name" value="STAS"/>
    <property type="match status" value="1"/>
</dbReference>
<protein>
    <recommendedName>
        <fullName evidence="2">Anti-sigma factor antagonist</fullName>
    </recommendedName>
</protein>
<name>A0ABV0LBN6_9PSEU</name>
<dbReference type="InterPro" id="IPR036513">
    <property type="entry name" value="STAS_dom_sf"/>
</dbReference>
<comment type="caution">
    <text evidence="4">The sequence shown here is derived from an EMBL/GenBank/DDBJ whole genome shotgun (WGS) entry which is preliminary data.</text>
</comment>
<gene>
    <name evidence="4" type="ORF">ABJI51_11530</name>
</gene>
<dbReference type="RefSeq" id="WP_348950828.1">
    <property type="nucleotide sequence ID" value="NZ_JBDZYD010000004.1"/>
</dbReference>
<reference evidence="4 5" key="1">
    <citation type="submission" date="2024-05" db="EMBL/GenBank/DDBJ databases">
        <authorList>
            <person name="Zhao H."/>
            <person name="Xu Y."/>
            <person name="Lin S."/>
            <person name="Spain J.C."/>
            <person name="Zhou N.-Y."/>
        </authorList>
    </citation>
    <scope>NUCLEOTIDE SEQUENCE [LARGE SCALE GENOMIC DNA]</scope>
    <source>
        <strain evidence="4 5">NEAU-NG30</strain>
    </source>
</reference>
<evidence type="ECO:0000256" key="1">
    <source>
        <dbReference type="ARBA" id="ARBA00009013"/>
    </source>
</evidence>
<evidence type="ECO:0000256" key="2">
    <source>
        <dbReference type="RuleBase" id="RU003749"/>
    </source>
</evidence>
<dbReference type="SUPFAM" id="SSF52091">
    <property type="entry name" value="SpoIIaa-like"/>
    <property type="match status" value="1"/>
</dbReference>
<dbReference type="InterPro" id="IPR002645">
    <property type="entry name" value="STAS_dom"/>
</dbReference>
<dbReference type="PROSITE" id="PS50801">
    <property type="entry name" value="STAS"/>
    <property type="match status" value="1"/>
</dbReference>
<evidence type="ECO:0000313" key="4">
    <source>
        <dbReference type="EMBL" id="MEQ0559706.1"/>
    </source>
</evidence>
<organism evidence="4 5">
    <name type="scientific">Amycolatopsis melonis</name>
    <dbReference type="NCBI Taxonomy" id="3156488"/>
    <lineage>
        <taxon>Bacteria</taxon>
        <taxon>Bacillati</taxon>
        <taxon>Actinomycetota</taxon>
        <taxon>Actinomycetes</taxon>
        <taxon>Pseudonocardiales</taxon>
        <taxon>Pseudonocardiaceae</taxon>
        <taxon>Amycolatopsis</taxon>
    </lineage>
</organism>
<sequence>MLVVQPPATAIPVSPSQHTVPGSSAFDIQVIRPYFGAVMVRIRGALDEDSVPQLRSVLSTWAHRRFPVLVLDLSEVDFLDSAGLAALGGIQARTARENATLRIVTGDNRVVRRALSASGLDHALNVSRLPSGWERGTEIPGRG</sequence>
<dbReference type="PANTHER" id="PTHR33495">
    <property type="entry name" value="ANTI-SIGMA FACTOR ANTAGONIST TM_1081-RELATED-RELATED"/>
    <property type="match status" value="1"/>
</dbReference>
<dbReference type="PANTHER" id="PTHR33495:SF2">
    <property type="entry name" value="ANTI-SIGMA FACTOR ANTAGONIST TM_1081-RELATED"/>
    <property type="match status" value="1"/>
</dbReference>
<feature type="domain" description="STAS" evidence="3">
    <location>
        <begin position="36"/>
        <end position="125"/>
    </location>
</feature>
<keyword evidence="5" id="KW-1185">Reference proteome</keyword>
<proteinExistence type="inferred from homology"/>
<evidence type="ECO:0000259" key="3">
    <source>
        <dbReference type="PROSITE" id="PS50801"/>
    </source>
</evidence>
<accession>A0ABV0LBN6</accession>
<dbReference type="InterPro" id="IPR003658">
    <property type="entry name" value="Anti-sigma_ant"/>
</dbReference>
<dbReference type="Gene3D" id="3.30.750.24">
    <property type="entry name" value="STAS domain"/>
    <property type="match status" value="1"/>
</dbReference>